<accession>A0A3P3XQF9</accession>
<sequence length="25" mass="2272">MDIVVAGVGTGDTIPGIGAGFVPAG</sequence>
<evidence type="ECO:0000313" key="1">
    <source>
        <dbReference type="EMBL" id="SLM18522.1"/>
    </source>
</evidence>
<organism evidence="1">
    <name type="scientific">uncultured spirochete</name>
    <dbReference type="NCBI Taxonomy" id="156406"/>
    <lineage>
        <taxon>Bacteria</taxon>
        <taxon>Pseudomonadati</taxon>
        <taxon>Spirochaetota</taxon>
        <taxon>Spirochaetia</taxon>
        <taxon>Spirochaetales</taxon>
        <taxon>environmental samples</taxon>
    </lineage>
</organism>
<gene>
    <name evidence="1" type="ORF">SPIRO4BDMA_50037</name>
</gene>
<reference evidence="1" key="1">
    <citation type="submission" date="2017-02" db="EMBL/GenBank/DDBJ databases">
        <authorList>
            <person name="Regsiter A."/>
            <person name="William W."/>
        </authorList>
    </citation>
    <scope>NUCLEOTIDE SEQUENCE</scope>
    <source>
        <strain evidence="1">BdmA 4</strain>
    </source>
</reference>
<dbReference type="EMBL" id="FWDO01000005">
    <property type="protein sequence ID" value="SLM18522.1"/>
    <property type="molecule type" value="Genomic_DNA"/>
</dbReference>
<proteinExistence type="predicted"/>
<dbReference type="AlphaFoldDB" id="A0A3P3XQF9"/>
<name>A0A3P3XQF9_9SPIR</name>
<protein>
    <submittedName>
        <fullName evidence="1">Uncharacterized protein</fullName>
    </submittedName>
</protein>